<keyword evidence="5" id="KW-1185">Reference proteome</keyword>
<dbReference type="PANTHER" id="PTHR46124:SF2">
    <property type="entry name" value="D-AMINOACYL-TRNA DEACYLASE"/>
    <property type="match status" value="1"/>
</dbReference>
<sequence>MAIFDAHVHLSDEAFCEDIDQVLKRAQDADVSLVVNVTTTAEELNRSFAYADRFSDIRFCHVAGTPPQDAHLDIEEDFRYFYELAHAGKLSAIGEVGLDYGFAKNQEAVDRQHDVLKRYFNLALDCQLPLVVHCRGAFSDFFRMLDLYYHNDSRSQPGMLHCFTGSLEEAKELISKGWYLSISGIVTFKNAEDLRNVVAEIPEEHLLIETDAPFLAPTPHRGKKNEPAYITRTIDTIGTIKGYNRNDLLSIVCGNLHRFLNHC</sequence>
<dbReference type="PROSITE" id="PS01091">
    <property type="entry name" value="TATD_3"/>
    <property type="match status" value="1"/>
</dbReference>
<dbReference type="GO" id="GO:0016787">
    <property type="term" value="F:hydrolase activity"/>
    <property type="evidence" value="ECO:0007669"/>
    <property type="project" value="UniProtKB-KW"/>
</dbReference>
<evidence type="ECO:0000256" key="1">
    <source>
        <dbReference type="ARBA" id="ARBA00009275"/>
    </source>
</evidence>
<evidence type="ECO:0000256" key="2">
    <source>
        <dbReference type="ARBA" id="ARBA00022723"/>
    </source>
</evidence>
<evidence type="ECO:0000313" key="5">
    <source>
        <dbReference type="Proteomes" id="UP000016064"/>
    </source>
</evidence>
<dbReference type="PANTHER" id="PTHR46124">
    <property type="entry name" value="D-AMINOACYL-TRNA DEACYLASE"/>
    <property type="match status" value="1"/>
</dbReference>
<gene>
    <name evidence="4" type="ORF">H359_0058</name>
</gene>
<dbReference type="SUPFAM" id="SSF51556">
    <property type="entry name" value="Metallo-dependent hydrolases"/>
    <property type="match status" value="1"/>
</dbReference>
<dbReference type="NCBIfam" id="TIGR00010">
    <property type="entry name" value="YchF/TatD family DNA exonuclease"/>
    <property type="match status" value="1"/>
</dbReference>
<dbReference type="PIRSF" id="PIRSF005902">
    <property type="entry name" value="DNase_TatD"/>
    <property type="match status" value="1"/>
</dbReference>
<evidence type="ECO:0000256" key="3">
    <source>
        <dbReference type="ARBA" id="ARBA00022801"/>
    </source>
</evidence>
<dbReference type="InterPro" id="IPR032466">
    <property type="entry name" value="Metal_Hydrolase"/>
</dbReference>
<organism evidence="4 5">
    <name type="scientific">Chlamydia ibidis 10-1398/6</name>
    <dbReference type="NCBI Taxonomy" id="1046581"/>
    <lineage>
        <taxon>Bacteria</taxon>
        <taxon>Pseudomonadati</taxon>
        <taxon>Chlamydiota</taxon>
        <taxon>Chlamydiia</taxon>
        <taxon>Chlamydiales</taxon>
        <taxon>Chlamydiaceae</taxon>
        <taxon>Chlamydia/Chlamydophila group</taxon>
        <taxon>Chlamydia</taxon>
    </lineage>
</organism>
<dbReference type="InterPro" id="IPR015991">
    <property type="entry name" value="TatD/YcfH-like"/>
</dbReference>
<name>A0ABN0MZX6_9CHLA</name>
<keyword evidence="3 4" id="KW-0378">Hydrolase</keyword>
<evidence type="ECO:0000313" key="4">
    <source>
        <dbReference type="EMBL" id="EQM62869.1"/>
    </source>
</evidence>
<dbReference type="Gene3D" id="3.20.20.140">
    <property type="entry name" value="Metal-dependent hydrolases"/>
    <property type="match status" value="1"/>
</dbReference>
<accession>A0ABN0MZX6</accession>
<dbReference type="Pfam" id="PF01026">
    <property type="entry name" value="TatD_DNase"/>
    <property type="match status" value="1"/>
</dbReference>
<dbReference type="RefSeq" id="WP_020370712.1">
    <property type="nucleotide sequence ID" value="NZ_APJW01000001.1"/>
</dbReference>
<dbReference type="InterPro" id="IPR001130">
    <property type="entry name" value="TatD-like"/>
</dbReference>
<dbReference type="CDD" id="cd01310">
    <property type="entry name" value="TatD_DNAse"/>
    <property type="match status" value="1"/>
</dbReference>
<comment type="similarity">
    <text evidence="1">Belongs to the metallo-dependent hydrolases superfamily. TatD-type hydrolase family.</text>
</comment>
<protein>
    <submittedName>
        <fullName evidence="4">Hydrolase, TatD family protein</fullName>
    </submittedName>
</protein>
<dbReference type="EMBL" id="APJW01000001">
    <property type="protein sequence ID" value="EQM62869.1"/>
    <property type="molecule type" value="Genomic_DNA"/>
</dbReference>
<proteinExistence type="inferred from homology"/>
<comment type="caution">
    <text evidence="4">The sequence shown here is derived from an EMBL/GenBank/DDBJ whole genome shotgun (WGS) entry which is preliminary data.</text>
</comment>
<dbReference type="Proteomes" id="UP000016064">
    <property type="component" value="Unassembled WGS sequence"/>
</dbReference>
<keyword evidence="2" id="KW-0479">Metal-binding</keyword>
<dbReference type="InterPro" id="IPR018228">
    <property type="entry name" value="DNase_TatD-rel_CS"/>
</dbReference>
<reference evidence="4 5" key="1">
    <citation type="submission" date="2013-07" db="EMBL/GenBank/DDBJ databases">
        <title>Isolation of a new Chlamydia species from the feral Sacred Ibis (Threskiornis aethiopicus): Chlamydia ibidis.</title>
        <authorList>
            <person name="Vorimore F."/>
            <person name="Hsia R.-C."/>
            <person name="Huot-Creasy H."/>
            <person name="Bastian S."/>
            <person name="Deruyter L."/>
            <person name="Passet A."/>
            <person name="Sachse K."/>
            <person name="Bavoil P."/>
            <person name="Myers G."/>
            <person name="Laroucau K."/>
        </authorList>
    </citation>
    <scope>NUCLEOTIDE SEQUENCE [LARGE SCALE GENOMIC DNA]</scope>
    <source>
        <strain evidence="4 5">10-1398/6</strain>
    </source>
</reference>